<comment type="caution">
    <text evidence="1">The sequence shown here is derived from an EMBL/GenBank/DDBJ whole genome shotgun (WGS) entry which is preliminary data.</text>
</comment>
<reference evidence="1" key="1">
    <citation type="journal article" date="2022" name="bioRxiv">
        <title>Sequencing and chromosome-scale assembly of the giantPleurodeles waltlgenome.</title>
        <authorList>
            <person name="Brown T."/>
            <person name="Elewa A."/>
            <person name="Iarovenko S."/>
            <person name="Subramanian E."/>
            <person name="Araus A.J."/>
            <person name="Petzold A."/>
            <person name="Susuki M."/>
            <person name="Suzuki K.-i.T."/>
            <person name="Hayashi T."/>
            <person name="Toyoda A."/>
            <person name="Oliveira C."/>
            <person name="Osipova E."/>
            <person name="Leigh N.D."/>
            <person name="Simon A."/>
            <person name="Yun M.H."/>
        </authorList>
    </citation>
    <scope>NUCLEOTIDE SEQUENCE</scope>
    <source>
        <strain evidence="1">20211129_DDA</strain>
        <tissue evidence="1">Liver</tissue>
    </source>
</reference>
<dbReference type="AlphaFoldDB" id="A0AAV7SYR1"/>
<sequence>MVTVAFLQPIGSRCVTLRWALITPHSSKILLRPEIDAGDENKFARNLGPWGSAVLTAMFVAVFENTDAAKTEYVPIRPWHREVGASVEKECEVRSAGLCSAQVTEKQTLCPAEEQRLRGKSVSESLSACYCFLR</sequence>
<organism evidence="1 2">
    <name type="scientific">Pleurodeles waltl</name>
    <name type="common">Iberian ribbed newt</name>
    <dbReference type="NCBI Taxonomy" id="8319"/>
    <lineage>
        <taxon>Eukaryota</taxon>
        <taxon>Metazoa</taxon>
        <taxon>Chordata</taxon>
        <taxon>Craniata</taxon>
        <taxon>Vertebrata</taxon>
        <taxon>Euteleostomi</taxon>
        <taxon>Amphibia</taxon>
        <taxon>Batrachia</taxon>
        <taxon>Caudata</taxon>
        <taxon>Salamandroidea</taxon>
        <taxon>Salamandridae</taxon>
        <taxon>Pleurodelinae</taxon>
        <taxon>Pleurodeles</taxon>
    </lineage>
</organism>
<evidence type="ECO:0000313" key="2">
    <source>
        <dbReference type="Proteomes" id="UP001066276"/>
    </source>
</evidence>
<protein>
    <submittedName>
        <fullName evidence="1">Uncharacterized protein</fullName>
    </submittedName>
</protein>
<proteinExistence type="predicted"/>
<accession>A0AAV7SYR1</accession>
<keyword evidence="2" id="KW-1185">Reference proteome</keyword>
<dbReference type="EMBL" id="JANPWB010000007">
    <property type="protein sequence ID" value="KAJ1169116.1"/>
    <property type="molecule type" value="Genomic_DNA"/>
</dbReference>
<evidence type="ECO:0000313" key="1">
    <source>
        <dbReference type="EMBL" id="KAJ1169116.1"/>
    </source>
</evidence>
<name>A0AAV7SYR1_PLEWA</name>
<dbReference type="Proteomes" id="UP001066276">
    <property type="component" value="Chromosome 4_1"/>
</dbReference>
<gene>
    <name evidence="1" type="ORF">NDU88_001022</name>
</gene>